<dbReference type="Pfam" id="PF25794">
    <property type="entry name" value="SACS"/>
    <property type="match status" value="1"/>
</dbReference>
<dbReference type="eggNOG" id="ENOG502QPMA">
    <property type="taxonomic scope" value="Eukaryota"/>
</dbReference>
<feature type="domain" description="Sacsin/Nov" evidence="2">
    <location>
        <begin position="27"/>
        <end position="151"/>
    </location>
</feature>
<evidence type="ECO:0000313" key="3">
    <source>
        <dbReference type="EMBL" id="OAF63111.1"/>
    </source>
</evidence>
<dbReference type="NCBIfam" id="NF047352">
    <property type="entry name" value="P_loop_sacsin"/>
    <property type="match status" value="1"/>
</dbReference>
<name>A0A177AP21_9PEZI</name>
<feature type="region of interest" description="Disordered" evidence="1">
    <location>
        <begin position="1453"/>
        <end position="1495"/>
    </location>
</feature>
<accession>A0A177AP21</accession>
<dbReference type="OrthoDB" id="10031156at2759"/>
<dbReference type="Gene3D" id="3.30.565.10">
    <property type="entry name" value="Histidine kinase-like ATPase, C-terminal domain"/>
    <property type="match status" value="1"/>
</dbReference>
<evidence type="ECO:0000256" key="1">
    <source>
        <dbReference type="SAM" id="MobiDB-lite"/>
    </source>
</evidence>
<sequence length="1755" mass="194273">MDFTKLRAQALSFGEDEEAVTVNTRALIDKVLARYSGEWTTLRELIQNAADAQADTVKVKFETTPSTTVPLPSNATPFDLLKHTLLHATLRRLLVSNDGLPFGDNDWARLKRIAEGNPNEDKIGAFGVGFYSVFADCEEPFVSSGKKAMAFYWKKDSLFTRQIQVPEGTRDTSFVLDYRNNTTPVPSLISICQFLATSMTFVALKNVELWLDDWKIASIQKKASPSSGVAIPKDIETTTKERLMKVESLSRESVQMTATFMNVVGWRPSASASVPKSSAFGETTYGRHALEAPSIRSFFSRLTSSSSQNALKSKVAQEAQAFQEIILEDVTKETTANVFLSVTTAAIRTSVTSTFATELERATKKPPPKSTRLALLSSLYDEATASKEGINGNKIANGVDIFASVLPGKKNGGRIFIGFPTNQTTGAGVHLSAPSLIPTVEREAVDLNARWVRTWNMEMLRVAGIISRVAYGNEMSDLGNRLQRWTQSRGRPGKILKEDVEKFMPAALHILASFTFEDSTPSAQISQIIEESFWTSFQKASVDIYSTRGVLPTTTVRLAIEDLSMFVERIPTLPKQLVETKMVKKLRDYGLISDITIADVKKELGSKALTTPQLIAFIGWIGRKALASNIDVSAMRSLLETTVATVGQSESQGGIISLSSIKYFIQPSKVPPEFPIPQNTLPYNITHATTNAELQALGWQPLEASTWIGFLAESTKGRNGLSSEQDITWSPKLSSQVLAVLSKQWDGMPVESKAIIIKLLAPLTVIPTKLGMSKPSDSYFASIKLFDDLPTIVGCPGVKEKFLSALGVRKTVDLDTIFQRLLSPVESGAQGGSGIAVPRWNHVDLIVYLAGVKDDIPIGDMKKLRETPICAAEAGLVGQEASVASAKRYKISELFEPKADLRHLQVPIIQWTGKFGYRPGSPEANFLVSLGLRSYPTVHELVVMMASTDTTLRTKSMAYFIANYETNQYSAYSLAKATRPFLPIEGKGEGLAVPSALFTNANAFMFGFNVLRKDLIPHASKLGVAENPPLEEVVQRLIKNPPKTQGEARVLFVYFSTRIGEAEFTRHAAKLGDAQIVPVPPKSKYIGNSSFPEKRAEGPKHLAPRMCFIGQLETYGDIFDFVDFGSEANRFLLACGSSHEPSRSHIATMLASEPARVLGIVQSPEKYLSLLRLLAMSRADLKRDKLLWSQMRISPFLLATKEISANNEPKNRNSKNLVDLFCDDDDSSAGIKQWVLQPAARIVVVDDYTTYQLFKGDLLAAPLEDVLEEFYLDLGSVAVGQLVEQKISVGDPLIDQSASMKIQKKILERSKVFLHSYPSDQLKHSKGYLENNLVVDYVTHISIKISLRGYKMSYNSKQTAVLKNDSRSKKMALHITYGVDYYDISQALVRNLLKRPNNEAATLFESLLTSDLQGLKRRGFNVDRILRAQAAQARIAEDERQKQLRIEEQQIKERGGTVKQNQVEEDQSGYRDSDEVDMPGAFGNNSPSPASQRKSRNLFSSFTRKLGFGDGEAQQQLQSFLGGHGSHSRSNSDSKSNRGHSSSGDATPAPRKPGEIEKVSSPAAVQQNLANAVQSSRAHNSSSVFSPPSVNQVKEQSTYCDSTSENNIAHIGEASNGMRIYVSRDMSVMNEVFLAQNVEQIQAFSKMLHDVGGIYNIPRNALNIFYDEVGNTIAFNLTGSLFCNLRFFLQLHWNEYKNPAGISKAESWWWVVLAHELAHNLVKEHSSNHSYYTEMFIAHYFEKMAERRHSRMLQN</sequence>
<dbReference type="EMBL" id="KV441386">
    <property type="protein sequence ID" value="OAF63111.1"/>
    <property type="molecule type" value="Genomic_DNA"/>
</dbReference>
<feature type="region of interest" description="Disordered" evidence="1">
    <location>
        <begin position="1521"/>
        <end position="1590"/>
    </location>
</feature>
<dbReference type="GeneID" id="36283415"/>
<proteinExistence type="predicted"/>
<dbReference type="Pfam" id="PF12449">
    <property type="entry name" value="DUF3684"/>
    <property type="match status" value="1"/>
</dbReference>
<dbReference type="RefSeq" id="XP_024328381.1">
    <property type="nucleotide sequence ID" value="XM_024464011.1"/>
</dbReference>
<protein>
    <recommendedName>
        <fullName evidence="2">Sacsin/Nov domain-containing protein</fullName>
    </recommendedName>
</protein>
<feature type="compositionally biased region" description="Polar residues" evidence="1">
    <location>
        <begin position="1483"/>
        <end position="1495"/>
    </location>
</feature>
<dbReference type="InterPro" id="IPR036890">
    <property type="entry name" value="HATPase_C_sf"/>
</dbReference>
<dbReference type="VEuPathDB" id="FungiDB:GMDG_03427"/>
<dbReference type="InterPro" id="IPR022155">
    <property type="entry name" value="DUF3684"/>
</dbReference>
<evidence type="ECO:0000259" key="2">
    <source>
        <dbReference type="Pfam" id="PF25794"/>
    </source>
</evidence>
<dbReference type="InterPro" id="IPR058210">
    <property type="entry name" value="SACS/Nov_dom"/>
</dbReference>
<reference evidence="3" key="1">
    <citation type="submission" date="2016-03" db="EMBL/GenBank/DDBJ databases">
        <title>Updated assembly of Pseudogymnoascus destructans, the fungus causing white-nose syndrome of bats.</title>
        <authorList>
            <person name="Palmer J.M."/>
            <person name="Drees K.P."/>
            <person name="Foster J.T."/>
            <person name="Lindner D.L."/>
        </authorList>
    </citation>
    <scope>NUCLEOTIDE SEQUENCE [LARGE SCALE GENOMIC DNA]</scope>
    <source>
        <strain evidence="3">20631-21</strain>
    </source>
</reference>
<organism evidence="3">
    <name type="scientific">Pseudogymnoascus destructans</name>
    <dbReference type="NCBI Taxonomy" id="655981"/>
    <lineage>
        <taxon>Eukaryota</taxon>
        <taxon>Fungi</taxon>
        <taxon>Dikarya</taxon>
        <taxon>Ascomycota</taxon>
        <taxon>Pezizomycotina</taxon>
        <taxon>Leotiomycetes</taxon>
        <taxon>Thelebolales</taxon>
        <taxon>Thelebolaceae</taxon>
        <taxon>Pseudogymnoascus</taxon>
    </lineage>
</organism>
<dbReference type="Proteomes" id="UP000077154">
    <property type="component" value="Unassembled WGS sequence"/>
</dbReference>
<feature type="compositionally biased region" description="Low complexity" evidence="1">
    <location>
        <begin position="1563"/>
        <end position="1590"/>
    </location>
</feature>
<dbReference type="SUPFAM" id="SSF55874">
    <property type="entry name" value="ATPase domain of HSP90 chaperone/DNA topoisomerase II/histidine kinase"/>
    <property type="match status" value="1"/>
</dbReference>
<gene>
    <name evidence="3" type="ORF">VC83_00317</name>
</gene>
<dbReference type="PANTHER" id="PTHR47839:SF1">
    <property type="entry name" value="DOMAIN PROTEIN, PUTATIVE (AFU_ORTHOLOGUE AFUA_6G04830)-RELATED"/>
    <property type="match status" value="1"/>
</dbReference>
<dbReference type="PANTHER" id="PTHR47839">
    <property type="entry name" value="DOMAIN PROTEIN, PUTATIVE (AFU_ORTHOLOGUE AFUA_6G04830)-RELATED"/>
    <property type="match status" value="1"/>
</dbReference>